<comment type="caution">
    <text evidence="11">The sequence shown here is derived from an EMBL/GenBank/DDBJ whole genome shotgun (WGS) entry which is preliminary data.</text>
</comment>
<dbReference type="GO" id="GO:0008033">
    <property type="term" value="P:tRNA processing"/>
    <property type="evidence" value="ECO:0007669"/>
    <property type="project" value="UniProtKB-KW"/>
</dbReference>
<evidence type="ECO:0000313" key="11">
    <source>
        <dbReference type="EMBL" id="MDG9699484.1"/>
    </source>
</evidence>
<keyword evidence="6" id="KW-0819">tRNA processing</keyword>
<evidence type="ECO:0000256" key="4">
    <source>
        <dbReference type="ARBA" id="ARBA00022679"/>
    </source>
</evidence>
<keyword evidence="4 11" id="KW-0808">Transferase</keyword>
<evidence type="ECO:0000256" key="5">
    <source>
        <dbReference type="ARBA" id="ARBA00022691"/>
    </source>
</evidence>
<evidence type="ECO:0000256" key="7">
    <source>
        <dbReference type="ARBA" id="ARBA00022827"/>
    </source>
</evidence>
<dbReference type="PANTHER" id="PTHR13847">
    <property type="entry name" value="SARCOSINE DEHYDROGENASE-RELATED"/>
    <property type="match status" value="1"/>
</dbReference>
<dbReference type="InterPro" id="IPR017610">
    <property type="entry name" value="tRNA_S-uridine_synth_MnmC_C"/>
</dbReference>
<evidence type="ECO:0000313" key="12">
    <source>
        <dbReference type="Proteomes" id="UP001237156"/>
    </source>
</evidence>
<protein>
    <submittedName>
        <fullName evidence="11">FAD-dependent 5-carboxymethylaminomethyl-2-thiouridine(34) oxidoreductase MnmC</fullName>
        <ecNumber evidence="11">2.1.1.61</ecNumber>
    </submittedName>
</protein>
<name>A0AAW6RLJ7_9BURK</name>
<organism evidence="11 12">
    <name type="scientific">Ottowia cancrivicina</name>
    <dbReference type="NCBI Taxonomy" id="3040346"/>
    <lineage>
        <taxon>Bacteria</taxon>
        <taxon>Pseudomonadati</taxon>
        <taxon>Pseudomonadota</taxon>
        <taxon>Betaproteobacteria</taxon>
        <taxon>Burkholderiales</taxon>
        <taxon>Comamonadaceae</taxon>
        <taxon>Ottowia</taxon>
    </lineage>
</organism>
<keyword evidence="1" id="KW-0963">Cytoplasm</keyword>
<reference evidence="11 12" key="1">
    <citation type="submission" date="2023-04" db="EMBL/GenBank/DDBJ databases">
        <title>Ottowia paracancer sp. nov., isolated from human stomach.</title>
        <authorList>
            <person name="Song Y."/>
        </authorList>
    </citation>
    <scope>NUCLEOTIDE SEQUENCE [LARGE SCALE GENOMIC DNA]</scope>
    <source>
        <strain evidence="11 12">10c7w1</strain>
    </source>
</reference>
<dbReference type="GO" id="GO:0005737">
    <property type="term" value="C:cytoplasm"/>
    <property type="evidence" value="ECO:0007669"/>
    <property type="project" value="TreeGrafter"/>
</dbReference>
<dbReference type="EMBL" id="JARVII010000012">
    <property type="protein sequence ID" value="MDG9699484.1"/>
    <property type="molecule type" value="Genomic_DNA"/>
</dbReference>
<keyword evidence="12" id="KW-1185">Reference proteome</keyword>
<dbReference type="GO" id="GO:0032259">
    <property type="term" value="P:methylation"/>
    <property type="evidence" value="ECO:0007669"/>
    <property type="project" value="UniProtKB-KW"/>
</dbReference>
<sequence length="629" mass="64260">MSESASEVSLSALPAHAARFFGQAPHWHLLAALPAGDAAGGARALARLLALLPAARRLPECPSRLTLTAVLPAAPALAQVREAGGAAIAPLLHRLAPQWHGLLPGLHALDLGGGDRLLLALGAAADALAELHGAAHGLALLGHGWPALLPKLPPLCQPQAGLWLENAAQPGLQQALRACGMQEAADGFCHYAPQWRPRPRVADRMAAPMPHAAAPARCFIVGAGLAAASLAGSLAVRGWQVAVLGAGAQPADGASGLPAGVAAAHVSPDDCLLSRLTRAGVRATLARAACLLPDGEGASWAVSGVLERHAAQDRRLPESWAAFLGPDDPANPGAAPASAAQLAQAGLAGAPAGAPAQDLSEALWHAHAGWIRPPALIAAQLAAPGIEWCGGQRVARIRRAPHGWQALNEQGELLAEADLAVIAAGFDTRALLAASFPQAAAVPLTALRGQAAWGHAADLAAGAAEGALPPFPVNGHGNFIPDAAGIWVTGSTFERGSASATPTDEGHAANWQRLAKLLPAAAARLQAQWPQARRFAAVRCAAPDRLPFIGPLAPAFWQTAEAFEATAPAFEAPWVYAGLGARGIALSVLGAEVAACWLHGEPLPIEKSLARHLLAERLKASRQQTDCAA</sequence>
<dbReference type="InterPro" id="IPR036188">
    <property type="entry name" value="FAD/NAD-bd_sf"/>
</dbReference>
<dbReference type="NCBIfam" id="TIGR03197">
    <property type="entry name" value="MnmC_Cterm"/>
    <property type="match status" value="1"/>
</dbReference>
<dbReference type="Gene3D" id="3.30.9.10">
    <property type="entry name" value="D-Amino Acid Oxidase, subunit A, domain 2"/>
    <property type="match status" value="1"/>
</dbReference>
<feature type="domain" description="FAD dependent oxidoreductase" evidence="10">
    <location>
        <begin position="219"/>
        <end position="595"/>
    </location>
</feature>
<dbReference type="SUPFAM" id="SSF51905">
    <property type="entry name" value="FAD/NAD(P)-binding domain"/>
    <property type="match status" value="1"/>
</dbReference>
<dbReference type="Proteomes" id="UP001237156">
    <property type="component" value="Unassembled WGS sequence"/>
</dbReference>
<evidence type="ECO:0000256" key="9">
    <source>
        <dbReference type="ARBA" id="ARBA00023268"/>
    </source>
</evidence>
<evidence type="ECO:0000256" key="2">
    <source>
        <dbReference type="ARBA" id="ARBA00022603"/>
    </source>
</evidence>
<evidence type="ECO:0000256" key="8">
    <source>
        <dbReference type="ARBA" id="ARBA00023002"/>
    </source>
</evidence>
<dbReference type="GO" id="GO:0004808">
    <property type="term" value="F:tRNA (5-methylaminomethyl-2-thiouridylate)(34)-methyltransferase activity"/>
    <property type="evidence" value="ECO:0007669"/>
    <property type="project" value="UniProtKB-EC"/>
</dbReference>
<evidence type="ECO:0000256" key="1">
    <source>
        <dbReference type="ARBA" id="ARBA00022490"/>
    </source>
</evidence>
<dbReference type="Gene3D" id="3.50.50.60">
    <property type="entry name" value="FAD/NAD(P)-binding domain"/>
    <property type="match status" value="1"/>
</dbReference>
<gene>
    <name evidence="11" type="primary">mnmC</name>
    <name evidence="11" type="ORF">QB898_07130</name>
</gene>
<keyword evidence="8" id="KW-0560">Oxidoreductase</keyword>
<keyword evidence="3" id="KW-0285">Flavoprotein</keyword>
<dbReference type="EC" id="2.1.1.61" evidence="11"/>
<keyword evidence="5" id="KW-0949">S-adenosyl-L-methionine</keyword>
<dbReference type="Pfam" id="PF01266">
    <property type="entry name" value="DAO"/>
    <property type="match status" value="1"/>
</dbReference>
<keyword evidence="7" id="KW-0274">FAD</keyword>
<evidence type="ECO:0000256" key="6">
    <source>
        <dbReference type="ARBA" id="ARBA00022694"/>
    </source>
</evidence>
<dbReference type="RefSeq" id="WP_279524380.1">
    <property type="nucleotide sequence ID" value="NZ_JARVII010000012.1"/>
</dbReference>
<keyword evidence="9" id="KW-0511">Multifunctional enzyme</keyword>
<dbReference type="PANTHER" id="PTHR13847:SF283">
    <property type="entry name" value="TRNA 5-METHYLAMINOMETHYL-2-THIOURIDINE BIOSYNTHESIS BIFUNCTIONAL PROTEIN MNMC"/>
    <property type="match status" value="1"/>
</dbReference>
<dbReference type="GO" id="GO:0016645">
    <property type="term" value="F:oxidoreductase activity, acting on the CH-NH group of donors"/>
    <property type="evidence" value="ECO:0007669"/>
    <property type="project" value="InterPro"/>
</dbReference>
<proteinExistence type="predicted"/>
<dbReference type="SUPFAM" id="SSF54373">
    <property type="entry name" value="FAD-linked reductases, C-terminal domain"/>
    <property type="match status" value="1"/>
</dbReference>
<accession>A0AAW6RLJ7</accession>
<dbReference type="AlphaFoldDB" id="A0AAW6RLJ7"/>
<keyword evidence="2 11" id="KW-0489">Methyltransferase</keyword>
<evidence type="ECO:0000256" key="3">
    <source>
        <dbReference type="ARBA" id="ARBA00022630"/>
    </source>
</evidence>
<evidence type="ECO:0000259" key="10">
    <source>
        <dbReference type="Pfam" id="PF01266"/>
    </source>
</evidence>
<dbReference type="InterPro" id="IPR006076">
    <property type="entry name" value="FAD-dep_OxRdtase"/>
</dbReference>